<feature type="domain" description="YDG" evidence="2">
    <location>
        <begin position="1335"/>
        <end position="1413"/>
    </location>
</feature>
<feature type="domain" description="YDG" evidence="2">
    <location>
        <begin position="1171"/>
        <end position="1241"/>
    </location>
</feature>
<dbReference type="Gene3D" id="3.40.390.10">
    <property type="entry name" value="Collagenase (Catalytic Domain)"/>
    <property type="match status" value="1"/>
</dbReference>
<dbReference type="eggNOG" id="COG3210">
    <property type="taxonomic scope" value="Bacteria"/>
</dbReference>
<organism evidence="4">
    <name type="scientific">Solibacter usitatus (strain Ellin6076)</name>
    <dbReference type="NCBI Taxonomy" id="234267"/>
    <lineage>
        <taxon>Bacteria</taxon>
        <taxon>Pseudomonadati</taxon>
        <taxon>Acidobacteriota</taxon>
        <taxon>Terriglobia</taxon>
        <taxon>Bryobacterales</taxon>
        <taxon>Solibacteraceae</taxon>
        <taxon>Candidatus Solibacter</taxon>
    </lineage>
</organism>
<dbReference type="Pfam" id="PF18676">
    <property type="entry name" value="MBG_2"/>
    <property type="match status" value="1"/>
</dbReference>
<dbReference type="InterPro" id="IPR041286">
    <property type="entry name" value="MBG_2"/>
</dbReference>
<dbReference type="STRING" id="234267.Acid_3965"/>
<feature type="domain" description="YDG" evidence="2">
    <location>
        <begin position="1004"/>
        <end position="1075"/>
    </location>
</feature>
<feature type="domain" description="MBG" evidence="3">
    <location>
        <begin position="1424"/>
        <end position="1499"/>
    </location>
</feature>
<evidence type="ECO:0000313" key="4">
    <source>
        <dbReference type="EMBL" id="ABJ84932.1"/>
    </source>
</evidence>
<feature type="chain" id="PRO_5004162895" evidence="1">
    <location>
        <begin position="23"/>
        <end position="1503"/>
    </location>
</feature>
<dbReference type="GO" id="GO:0008237">
    <property type="term" value="F:metallopeptidase activity"/>
    <property type="evidence" value="ECO:0007669"/>
    <property type="project" value="InterPro"/>
</dbReference>
<name>Q01ZI3_SOLUE</name>
<dbReference type="EMBL" id="CP000473">
    <property type="protein sequence ID" value="ABJ84932.1"/>
    <property type="molecule type" value="Genomic_DNA"/>
</dbReference>
<dbReference type="InterPro" id="IPR013783">
    <property type="entry name" value="Ig-like_fold"/>
</dbReference>
<dbReference type="InParanoid" id="Q01ZI3"/>
<accession>Q01ZI3</accession>
<feature type="domain" description="YDG" evidence="2">
    <location>
        <begin position="1088"/>
        <end position="1159"/>
    </location>
</feature>
<sequence length="1503" mass="154475" precursor="true">MRSHLSLPLILTMGFLSPLAPAAYADGLSFYNNWFLTGDYAVAGTGLKNTGGIGTINLSGVPCTSGIGPSAAIVPCTNAGAVPAYPIAAFLYWETVENTAAAAAVNGVFDGSPITGIVMGTDASTACWVNAPKQTLRAYRADVLRFLPFDPASQLRRANGAHSIKLGNAVSGNTGVLPSGTLGASLVVIYRVVVAGKPLIMPLRSVVIYDGEKTLSKSNSALIQTIAGFYQSAGPSALPSTMTQIAGNGQSSFNTVLRVNHDNIGTHQFPGSAGPNWDNPTYNISLNKNDASFTTEMDAENNATCLAFGAIVTSTPVVDSDNDGLLDIWETGGIHRNTQASPATFGACADYPNEPCVNLPAMGAKNGVQDIFLQMDWMHGFGDRTGGIDGTGNHSHAPKLDALTMVANVFARHNIAVHFDVGSNYQGLGLPYIVPAPLAQGGSDLDESTLRCSSGNCSYTEPYPVLSFKLGFNSIRDGNHLLHIPAHFSQSRKDAFHYVLFAHALAGPFDLAGKPITADPKSISGIGDRPGGDAMVSLGLWRSDIPANDQVGSALVQAGTLMHELGHNLDLSHGGWSSQPNCVPNYPSVMSYLYQTRGLTDANGVAQIDFSTGSLAPLNEASISTSAILGALKYRVRFYTPFNPALNSVGQGAKLHCDGTPITDGALEVRSEGPAVSTPDWSNGLYPPGTAFPLDVNFDGIAGQSLLDQPDWSSLNFQQIGSRTNFGSLSSGSLATDAGSLATDAGSLATDAGSLATDAGSLATDAGSLATDAGSLATDAGSLATDAGDEDYDTHIRSTTDRIPSAQQCAGCGLTATNGLSAITLSWTPPDTGGSLTYMIYRCVGTGCTPSVTPFLRNYVPASKSTPTFTDTVNDFVNAGASCPAAATCYNTIYTYAATAVSTAGIESPYSNTASSEVTHLFVIADNQAVVYGSPNPAPSFKVYGDIGGSLNNTLVSCAYPGVPRNAGSYAITCTGPASTSPANGVTYNAAYIIYSPGSLTISKRPVTVTAAAANKIYDGLTASTAAPTITSGALAYSDSVTWTETYDNRNVGAAHLMTPVGTISDGNGGNNYAVTFVSISTGVITVRPITVTAAASTKIYDGNTSSTALPAITTNSLGAGDTAVWTETYDNRNVGATHVMTPAGTVSDGNNGNNYAVTFVSISTGVITVRPITVTAAASTKVYDGNTSSTAIPAITTNSLVTGDTAAWTETYDTKNVGATHVMTPAGTISDGNNGNNYAVTFAPIATGVITARPLTVTAAASTKVYDGNTSSTSIPTITSGSLISGDTAAWTETYDNKNVGVTHVMTPAGTISDGNNGNNYAVTFATIATGVITPRSLIASITANNKQYDGTIAATIATRTLTGAVPLDTVSLTSGLATFADKNVGAPKTVTAVGLSLSGTDSINYTVNSTATTTANITPTPLTIKADNKSIGDDDPTPPLTATYLTLLGGDTPSSLTGTLVCTTTRRSSSPVGTYSITCSGKTSANYTITYVAGTLTVFLN</sequence>
<evidence type="ECO:0000259" key="2">
    <source>
        <dbReference type="Pfam" id="PF18657"/>
    </source>
</evidence>
<dbReference type="Pfam" id="PF18657">
    <property type="entry name" value="YDG"/>
    <property type="match status" value="5"/>
</dbReference>
<reference evidence="4" key="1">
    <citation type="submission" date="2006-10" db="EMBL/GenBank/DDBJ databases">
        <title>Complete sequence of Solibacter usitatus Ellin6076.</title>
        <authorList>
            <consortium name="US DOE Joint Genome Institute"/>
            <person name="Copeland A."/>
            <person name="Lucas S."/>
            <person name="Lapidus A."/>
            <person name="Barry K."/>
            <person name="Detter J.C."/>
            <person name="Glavina del Rio T."/>
            <person name="Hammon N."/>
            <person name="Israni S."/>
            <person name="Dalin E."/>
            <person name="Tice H."/>
            <person name="Pitluck S."/>
            <person name="Thompson L.S."/>
            <person name="Brettin T."/>
            <person name="Bruce D."/>
            <person name="Han C."/>
            <person name="Tapia R."/>
            <person name="Gilna P."/>
            <person name="Schmutz J."/>
            <person name="Larimer F."/>
            <person name="Land M."/>
            <person name="Hauser L."/>
            <person name="Kyrpides N."/>
            <person name="Mikhailova N."/>
            <person name="Janssen P.H."/>
            <person name="Kuske C.R."/>
            <person name="Richardson P."/>
        </authorList>
    </citation>
    <scope>NUCLEOTIDE SEQUENCE</scope>
    <source>
        <strain evidence="4">Ellin6076</strain>
    </source>
</reference>
<dbReference type="SUPFAM" id="SSF55486">
    <property type="entry name" value="Metalloproteases ('zincins'), catalytic domain"/>
    <property type="match status" value="1"/>
</dbReference>
<dbReference type="KEGG" id="sus:Acid_3965"/>
<protein>
    <submittedName>
        <fullName evidence="4">Uncharacterized protein</fullName>
    </submittedName>
</protein>
<keyword evidence="1" id="KW-0732">Signal</keyword>
<evidence type="ECO:0000256" key="1">
    <source>
        <dbReference type="SAM" id="SignalP"/>
    </source>
</evidence>
<dbReference type="InterPro" id="IPR024079">
    <property type="entry name" value="MetalloPept_cat_dom_sf"/>
</dbReference>
<dbReference type="Gene3D" id="2.60.40.10">
    <property type="entry name" value="Immunoglobulins"/>
    <property type="match status" value="1"/>
</dbReference>
<gene>
    <name evidence="4" type="ordered locus">Acid_3965</name>
</gene>
<dbReference type="OrthoDB" id="97866at2"/>
<dbReference type="HOGENOM" id="CLU_248566_0_0_0"/>
<dbReference type="InterPro" id="IPR041248">
    <property type="entry name" value="YDG"/>
</dbReference>
<feature type="signal peptide" evidence="1">
    <location>
        <begin position="1"/>
        <end position="22"/>
    </location>
</feature>
<proteinExistence type="predicted"/>
<feature type="domain" description="YDG" evidence="2">
    <location>
        <begin position="1252"/>
        <end position="1325"/>
    </location>
</feature>
<evidence type="ECO:0000259" key="3">
    <source>
        <dbReference type="Pfam" id="PF18676"/>
    </source>
</evidence>